<evidence type="ECO:0000256" key="6">
    <source>
        <dbReference type="RuleBase" id="RU004466"/>
    </source>
</evidence>
<evidence type="ECO:0000313" key="7">
    <source>
        <dbReference type="EMBL" id="MBM7701720.1"/>
    </source>
</evidence>
<evidence type="ECO:0000256" key="4">
    <source>
        <dbReference type="ARBA" id="ARBA00022723"/>
    </source>
</evidence>
<evidence type="ECO:0000313" key="8">
    <source>
        <dbReference type="Proteomes" id="UP000809829"/>
    </source>
</evidence>
<dbReference type="Pfam" id="PF00348">
    <property type="entry name" value="polyprenyl_synt"/>
    <property type="match status" value="1"/>
</dbReference>
<dbReference type="InterPro" id="IPR008949">
    <property type="entry name" value="Isoprenoid_synthase_dom_sf"/>
</dbReference>
<dbReference type="InterPro" id="IPR000092">
    <property type="entry name" value="Polyprenyl_synt"/>
</dbReference>
<organism evidence="7 8">
    <name type="scientific">Priestia iocasae</name>
    <dbReference type="NCBI Taxonomy" id="2291674"/>
    <lineage>
        <taxon>Bacteria</taxon>
        <taxon>Bacillati</taxon>
        <taxon>Bacillota</taxon>
        <taxon>Bacilli</taxon>
        <taxon>Bacillales</taxon>
        <taxon>Bacillaceae</taxon>
        <taxon>Priestia</taxon>
    </lineage>
</organism>
<dbReference type="RefSeq" id="WP_205183397.1">
    <property type="nucleotide sequence ID" value="NZ_JAFBFC010000001.1"/>
</dbReference>
<evidence type="ECO:0000256" key="2">
    <source>
        <dbReference type="ARBA" id="ARBA00006706"/>
    </source>
</evidence>
<comment type="caution">
    <text evidence="7">The sequence shown here is derived from an EMBL/GenBank/DDBJ whole genome shotgun (WGS) entry which is preliminary data.</text>
</comment>
<sequence>MKLKMMYAFLNTDIALIEKELEQSVQTNEPLITEASLHLLQAGGKRIRPVFVLLAGKFGEYNIERVKYVAVALELIHMASLVHDDVIDDADKRRGKPTIKAKWDNRIAMYTGDYIFARSLEMMANIKNVEAHQILSNTMVQLSLGEIEQIKDKYNLDQNLRTYLRRIRRKTALLIAVSCQLGAIATDASKSVHKELYRFGYYVGMAFQITDDILDFTSSAEQLGKPVGSDLLQGNITLPVLFAMENPAFRDKVELLFTAEHKEALIEDIITYIKSSGAIERSLNVSDQYLQKAIDVLDHLPDNKAKKALYQIAKFVGKRKF</sequence>
<dbReference type="InterPro" id="IPR033749">
    <property type="entry name" value="Polyprenyl_synt_CS"/>
</dbReference>
<evidence type="ECO:0000256" key="1">
    <source>
        <dbReference type="ARBA" id="ARBA00001946"/>
    </source>
</evidence>
<dbReference type="GO" id="GO:0000010">
    <property type="term" value="F:heptaprenyl diphosphate synthase activity"/>
    <property type="evidence" value="ECO:0007669"/>
    <property type="project" value="UniProtKB-EC"/>
</dbReference>
<proteinExistence type="inferred from homology"/>
<dbReference type="SFLD" id="SFLDS00005">
    <property type="entry name" value="Isoprenoid_Synthase_Type_I"/>
    <property type="match status" value="1"/>
</dbReference>
<evidence type="ECO:0000256" key="3">
    <source>
        <dbReference type="ARBA" id="ARBA00022679"/>
    </source>
</evidence>
<dbReference type="PROSITE" id="PS00444">
    <property type="entry name" value="POLYPRENYL_SYNTHASE_2"/>
    <property type="match status" value="1"/>
</dbReference>
<keyword evidence="4" id="KW-0479">Metal-binding</keyword>
<dbReference type="PROSITE" id="PS00723">
    <property type="entry name" value="POLYPRENYL_SYNTHASE_1"/>
    <property type="match status" value="1"/>
</dbReference>
<dbReference type="CDD" id="cd00685">
    <property type="entry name" value="Trans_IPPS_HT"/>
    <property type="match status" value="1"/>
</dbReference>
<dbReference type="InterPro" id="IPR014119">
    <property type="entry name" value="GerC3_HepT"/>
</dbReference>
<comment type="similarity">
    <text evidence="2 6">Belongs to the FPP/GGPP synthase family.</text>
</comment>
<dbReference type="SUPFAM" id="SSF48576">
    <property type="entry name" value="Terpenoid synthases"/>
    <property type="match status" value="1"/>
</dbReference>
<dbReference type="Proteomes" id="UP000809829">
    <property type="component" value="Unassembled WGS sequence"/>
</dbReference>
<gene>
    <name evidence="7" type="ORF">JOC83_000546</name>
</gene>
<dbReference type="NCBIfam" id="TIGR02748">
    <property type="entry name" value="GerC3_HepT"/>
    <property type="match status" value="1"/>
</dbReference>
<dbReference type="EMBL" id="JAFBFC010000001">
    <property type="protein sequence ID" value="MBM7701720.1"/>
    <property type="molecule type" value="Genomic_DNA"/>
</dbReference>
<dbReference type="EC" id="2.5.1.30" evidence="7"/>
<dbReference type="PANTHER" id="PTHR12001">
    <property type="entry name" value="GERANYLGERANYL PYROPHOSPHATE SYNTHASE"/>
    <property type="match status" value="1"/>
</dbReference>
<protein>
    <submittedName>
        <fullName evidence="7">Heptaprenyl diphosphate synthase</fullName>
        <ecNumber evidence="7">2.5.1.30</ecNumber>
    </submittedName>
</protein>
<dbReference type="PANTHER" id="PTHR12001:SF69">
    <property type="entry name" value="ALL TRANS-POLYPRENYL-DIPHOSPHATE SYNTHASE PDSS1"/>
    <property type="match status" value="1"/>
</dbReference>
<keyword evidence="3 6" id="KW-0808">Transferase</keyword>
<keyword evidence="8" id="KW-1185">Reference proteome</keyword>
<dbReference type="Gene3D" id="1.10.600.10">
    <property type="entry name" value="Farnesyl Diphosphate Synthase"/>
    <property type="match status" value="1"/>
</dbReference>
<keyword evidence="5" id="KW-0460">Magnesium</keyword>
<accession>A0ABS2QQN9</accession>
<comment type="cofactor">
    <cofactor evidence="1">
        <name>Mg(2+)</name>
        <dbReference type="ChEBI" id="CHEBI:18420"/>
    </cofactor>
</comment>
<evidence type="ECO:0000256" key="5">
    <source>
        <dbReference type="ARBA" id="ARBA00022842"/>
    </source>
</evidence>
<name>A0ABS2QQN9_9BACI</name>
<reference evidence="7 8" key="1">
    <citation type="submission" date="2021-01" db="EMBL/GenBank/DDBJ databases">
        <title>Genomic Encyclopedia of Type Strains, Phase IV (KMG-IV): sequencing the most valuable type-strain genomes for metagenomic binning, comparative biology and taxonomic classification.</title>
        <authorList>
            <person name="Goeker M."/>
        </authorList>
    </citation>
    <scope>NUCLEOTIDE SEQUENCE [LARGE SCALE GENOMIC DNA]</scope>
    <source>
        <strain evidence="7 8">DSM 104297</strain>
    </source>
</reference>